<sequence length="118" mass="13162">MKSSNTLGTKCKKPDPKQVDQVLKWIVMGATDHDVLEAIQQAWPDAKAKPLVVAAIERLRKAGSFDQQIVFGWCFEATRDLYRRMVEIGDFPGALRAIKQLTDLAKQQPEAPGDAKPE</sequence>
<dbReference type="AlphaFoldDB" id="A0A0F9QX29"/>
<dbReference type="EMBL" id="LAZR01004316">
    <property type="protein sequence ID" value="KKN09698.1"/>
    <property type="molecule type" value="Genomic_DNA"/>
</dbReference>
<comment type="caution">
    <text evidence="1">The sequence shown here is derived from an EMBL/GenBank/DDBJ whole genome shotgun (WGS) entry which is preliminary data.</text>
</comment>
<proteinExistence type="predicted"/>
<name>A0A0F9QX29_9ZZZZ</name>
<gene>
    <name evidence="1" type="ORF">LCGC14_1043960</name>
</gene>
<protein>
    <submittedName>
        <fullName evidence="1">Uncharacterized protein</fullName>
    </submittedName>
</protein>
<organism evidence="1">
    <name type="scientific">marine sediment metagenome</name>
    <dbReference type="NCBI Taxonomy" id="412755"/>
    <lineage>
        <taxon>unclassified sequences</taxon>
        <taxon>metagenomes</taxon>
        <taxon>ecological metagenomes</taxon>
    </lineage>
</organism>
<reference evidence="1" key="1">
    <citation type="journal article" date="2015" name="Nature">
        <title>Complex archaea that bridge the gap between prokaryotes and eukaryotes.</title>
        <authorList>
            <person name="Spang A."/>
            <person name="Saw J.H."/>
            <person name="Jorgensen S.L."/>
            <person name="Zaremba-Niedzwiedzka K."/>
            <person name="Martijn J."/>
            <person name="Lind A.E."/>
            <person name="van Eijk R."/>
            <person name="Schleper C."/>
            <person name="Guy L."/>
            <person name="Ettema T.J."/>
        </authorList>
    </citation>
    <scope>NUCLEOTIDE SEQUENCE</scope>
</reference>
<evidence type="ECO:0000313" key="1">
    <source>
        <dbReference type="EMBL" id="KKN09698.1"/>
    </source>
</evidence>
<accession>A0A0F9QX29</accession>